<dbReference type="SUPFAM" id="SSF52540">
    <property type="entry name" value="P-loop containing nucleoside triphosphate hydrolases"/>
    <property type="match status" value="1"/>
</dbReference>
<dbReference type="PIRSF" id="PIRSF009320">
    <property type="entry name" value="Nuc_binding_HP_1000"/>
    <property type="match status" value="1"/>
</dbReference>
<name>A0A5S4ERL6_9PROT</name>
<sequence length="251" mass="27147">MACRPARHAGANYRFHESKNSYILSFMKTIVIANQKGGSGKSTLAVHLAAAAEHAGDGPIIITDTDPQGTAGDWFNQRKRSGIDMPLYAPFTLSDLATRLAALDHAGAAYLFIDTAPSVGAVNAELFAAADLILIPLNPTPADLRALVKGLPMIKQSSTPFSFILTRVRANLRNNDGAAMALDALGLVFPTRMHERVIYAETFAHGKTALEIDPKGIASQEVAALWNSVKERIRENENSVKQEKQKARNRA</sequence>
<dbReference type="CDD" id="cd02042">
    <property type="entry name" value="ParAB_family"/>
    <property type="match status" value="1"/>
</dbReference>
<dbReference type="Proteomes" id="UP000306324">
    <property type="component" value="Unassembled WGS sequence"/>
</dbReference>
<protein>
    <submittedName>
        <fullName evidence="2">Chromosome (Plasmid) partitioning protein ParA</fullName>
    </submittedName>
</protein>
<dbReference type="AlphaFoldDB" id="A0A5S4ERL6"/>
<dbReference type="Pfam" id="PF01656">
    <property type="entry name" value="CbiA"/>
    <property type="match status" value="1"/>
</dbReference>
<accession>A0A5S4ERL6</accession>
<dbReference type="InterPro" id="IPR002586">
    <property type="entry name" value="CobQ/CobB/MinD/ParA_Nub-bd_dom"/>
</dbReference>
<dbReference type="Gene3D" id="3.40.50.300">
    <property type="entry name" value="P-loop containing nucleotide triphosphate hydrolases"/>
    <property type="match status" value="1"/>
</dbReference>
<feature type="domain" description="CobQ/CobB/MinD/ParA nucleotide binding" evidence="1">
    <location>
        <begin position="30"/>
        <end position="204"/>
    </location>
</feature>
<keyword evidence="3" id="KW-1185">Reference proteome</keyword>
<evidence type="ECO:0000313" key="3">
    <source>
        <dbReference type="Proteomes" id="UP000306324"/>
    </source>
</evidence>
<organism evidence="2 3">
    <name type="scientific">Candidatus Accumulibacter phosphatis</name>
    <dbReference type="NCBI Taxonomy" id="327160"/>
    <lineage>
        <taxon>Bacteria</taxon>
        <taxon>Pseudomonadati</taxon>
        <taxon>Pseudomonadota</taxon>
        <taxon>Betaproteobacteria</taxon>
        <taxon>Candidatus Accumulibacter</taxon>
    </lineage>
</organism>
<comment type="caution">
    <text evidence="2">The sequence shown here is derived from an EMBL/GenBank/DDBJ whole genome shotgun (WGS) entry which is preliminary data.</text>
</comment>
<evidence type="ECO:0000313" key="2">
    <source>
        <dbReference type="EMBL" id="TMQ78072.1"/>
    </source>
</evidence>
<dbReference type="PANTHER" id="PTHR13696">
    <property type="entry name" value="P-LOOP CONTAINING NUCLEOSIDE TRIPHOSPHATE HYDROLASE"/>
    <property type="match status" value="1"/>
</dbReference>
<dbReference type="RefSeq" id="WP_138677501.1">
    <property type="nucleotide sequence ID" value="NZ_SWAD01000012.1"/>
</dbReference>
<proteinExistence type="predicted"/>
<dbReference type="EMBL" id="SWAD01000012">
    <property type="protein sequence ID" value="TMQ78072.1"/>
    <property type="molecule type" value="Genomic_DNA"/>
</dbReference>
<dbReference type="PANTHER" id="PTHR13696:SF96">
    <property type="entry name" value="COBQ_COBB_MIND_PARA NUCLEOTIDE BINDING DOMAIN-CONTAINING PROTEIN"/>
    <property type="match status" value="1"/>
</dbReference>
<dbReference type="OrthoDB" id="69313at2"/>
<gene>
    <name evidence="2" type="ORF">ACCUM_2287</name>
</gene>
<reference evidence="2 3" key="1">
    <citation type="submission" date="2019-04" db="EMBL/GenBank/DDBJ databases">
        <title>A novel phosphate-accumulating bacterium identified in bioreactor for phosphate removal from wastewater.</title>
        <authorList>
            <person name="Kotlyarov R.Y."/>
            <person name="Beletsky A.V."/>
            <person name="Kallistova A.Y."/>
            <person name="Dorofeev A.G."/>
            <person name="Nikolaev Y.Y."/>
            <person name="Pimenov N.V."/>
            <person name="Ravin N.V."/>
            <person name="Mardanov A.V."/>
        </authorList>
    </citation>
    <scope>NUCLEOTIDE SEQUENCE [LARGE SCALE GENOMIC DNA]</scope>
    <source>
        <strain evidence="2 3">Bin19</strain>
    </source>
</reference>
<evidence type="ECO:0000259" key="1">
    <source>
        <dbReference type="Pfam" id="PF01656"/>
    </source>
</evidence>
<dbReference type="InterPro" id="IPR027417">
    <property type="entry name" value="P-loop_NTPase"/>
</dbReference>
<dbReference type="InterPro" id="IPR050678">
    <property type="entry name" value="DNA_Partitioning_ATPase"/>
</dbReference>